<dbReference type="EMBL" id="CYXR01000012">
    <property type="protein sequence ID" value="CUM96633.1"/>
    <property type="molecule type" value="Genomic_DNA"/>
</dbReference>
<dbReference type="Gene3D" id="1.10.443.10">
    <property type="entry name" value="Intergrase catalytic core"/>
    <property type="match status" value="1"/>
</dbReference>
<evidence type="ECO:0000256" key="2">
    <source>
        <dbReference type="ARBA" id="ARBA00023125"/>
    </source>
</evidence>
<dbReference type="GO" id="GO:0003677">
    <property type="term" value="F:DNA binding"/>
    <property type="evidence" value="ECO:0007669"/>
    <property type="project" value="UniProtKB-UniRule"/>
</dbReference>
<dbReference type="AlphaFoldDB" id="A0A173T1M7"/>
<evidence type="ECO:0000256" key="3">
    <source>
        <dbReference type="ARBA" id="ARBA00023172"/>
    </source>
</evidence>
<evidence type="ECO:0000313" key="8">
    <source>
        <dbReference type="Proteomes" id="UP000095727"/>
    </source>
</evidence>
<dbReference type="Gene3D" id="1.10.150.130">
    <property type="match status" value="1"/>
</dbReference>
<dbReference type="PROSITE" id="PS51900">
    <property type="entry name" value="CB"/>
    <property type="match status" value="1"/>
</dbReference>
<dbReference type="Pfam" id="PF00589">
    <property type="entry name" value="Phage_integrase"/>
    <property type="match status" value="1"/>
</dbReference>
<evidence type="ECO:0000256" key="4">
    <source>
        <dbReference type="PROSITE-ProRule" id="PRU01248"/>
    </source>
</evidence>
<dbReference type="PANTHER" id="PTHR30349:SF41">
    <property type="entry name" value="INTEGRASE_RECOMBINASE PROTEIN MJ0367-RELATED"/>
    <property type="match status" value="1"/>
</dbReference>
<evidence type="ECO:0000256" key="1">
    <source>
        <dbReference type="ARBA" id="ARBA00008857"/>
    </source>
</evidence>
<dbReference type="InterPro" id="IPR013762">
    <property type="entry name" value="Integrase-like_cat_sf"/>
</dbReference>
<keyword evidence="3" id="KW-0233">DNA recombination</keyword>
<protein>
    <submittedName>
        <fullName evidence="7">Tyrosine recombinase XerD</fullName>
    </submittedName>
</protein>
<dbReference type="GO" id="GO:0006310">
    <property type="term" value="P:DNA recombination"/>
    <property type="evidence" value="ECO:0007669"/>
    <property type="project" value="UniProtKB-KW"/>
</dbReference>
<feature type="domain" description="Tyr recombinase" evidence="5">
    <location>
        <begin position="122"/>
        <end position="313"/>
    </location>
</feature>
<dbReference type="Pfam" id="PF13102">
    <property type="entry name" value="Phage_int_SAM_5"/>
    <property type="match status" value="1"/>
</dbReference>
<evidence type="ECO:0000259" key="5">
    <source>
        <dbReference type="PROSITE" id="PS51898"/>
    </source>
</evidence>
<evidence type="ECO:0000259" key="6">
    <source>
        <dbReference type="PROSITE" id="PS51900"/>
    </source>
</evidence>
<dbReference type="InterPro" id="IPR044068">
    <property type="entry name" value="CB"/>
</dbReference>
<dbReference type="Proteomes" id="UP000095727">
    <property type="component" value="Unassembled WGS sequence"/>
</dbReference>
<dbReference type="InterPro" id="IPR010998">
    <property type="entry name" value="Integrase_recombinase_N"/>
</dbReference>
<reference evidence="7 8" key="1">
    <citation type="submission" date="2015-09" db="EMBL/GenBank/DDBJ databases">
        <authorList>
            <consortium name="Pathogen Informatics"/>
        </authorList>
    </citation>
    <scope>NUCLEOTIDE SEQUENCE [LARGE SCALE GENOMIC DNA]</scope>
    <source>
        <strain evidence="7 8">2789STDY5834962</strain>
    </source>
</reference>
<comment type="similarity">
    <text evidence="1">Belongs to the 'phage' integrase family.</text>
</comment>
<dbReference type="InterPro" id="IPR050090">
    <property type="entry name" value="Tyrosine_recombinase_XerCD"/>
</dbReference>
<name>A0A173T1M7_9FIRM</name>
<proteinExistence type="inferred from homology"/>
<dbReference type="RefSeq" id="WP_055156907.1">
    <property type="nucleotide sequence ID" value="NZ_CYXR01000012.1"/>
</dbReference>
<dbReference type="PANTHER" id="PTHR30349">
    <property type="entry name" value="PHAGE INTEGRASE-RELATED"/>
    <property type="match status" value="1"/>
</dbReference>
<dbReference type="GO" id="GO:0015074">
    <property type="term" value="P:DNA integration"/>
    <property type="evidence" value="ECO:0007669"/>
    <property type="project" value="InterPro"/>
</dbReference>
<dbReference type="InterPro" id="IPR011010">
    <property type="entry name" value="DNA_brk_join_enz"/>
</dbReference>
<organism evidence="7 8">
    <name type="scientific">Coprococcus comes</name>
    <dbReference type="NCBI Taxonomy" id="410072"/>
    <lineage>
        <taxon>Bacteria</taxon>
        <taxon>Bacillati</taxon>
        <taxon>Bacillota</taxon>
        <taxon>Clostridia</taxon>
        <taxon>Lachnospirales</taxon>
        <taxon>Lachnospiraceae</taxon>
        <taxon>Coprococcus</taxon>
    </lineage>
</organism>
<sequence length="346" mass="40489">MGTLSPLFTLVRSFFLVFLPEEQKCSQNTIRSYRKSLELLFDFVKERNSVALNEITFEMMDRNTVSEFLSYLETERNCSISTRNHRLHCIRAFFKYAAQEDITVIAHLEEIQKVKRAKQPETIVEHMSEDAVQAILKQPDTYTEKGKRDAFLLLFLYKTGARVQELVDIRLCDIQLGKYPKVTIHGKGAKTRAIPLRDDVVQHLKKYLALFHPEQNFFSEQYLFYVNRNQNRKRMTEDNVRKLIAKYGVQARKICKEVPENVHPHLFRHSWAMVLYQNGVDLTLISQWLGHSNLETTLIYAHADTELKRKALEKAVPVDSPLKEHLNAERYKVSDEELLKRLCGLK</sequence>
<accession>A0A173T1M7</accession>
<dbReference type="InterPro" id="IPR025269">
    <property type="entry name" value="SAM-like_dom"/>
</dbReference>
<keyword evidence="2 4" id="KW-0238">DNA-binding</keyword>
<dbReference type="SUPFAM" id="SSF56349">
    <property type="entry name" value="DNA breaking-rejoining enzymes"/>
    <property type="match status" value="1"/>
</dbReference>
<feature type="domain" description="Core-binding (CB)" evidence="6">
    <location>
        <begin position="5"/>
        <end position="98"/>
    </location>
</feature>
<gene>
    <name evidence="7" type="primary">xerD_7</name>
    <name evidence="7" type="ORF">ERS852574_01863</name>
</gene>
<dbReference type="PROSITE" id="PS51898">
    <property type="entry name" value="TYR_RECOMBINASE"/>
    <property type="match status" value="1"/>
</dbReference>
<dbReference type="InterPro" id="IPR002104">
    <property type="entry name" value="Integrase_catalytic"/>
</dbReference>
<evidence type="ECO:0000313" key="7">
    <source>
        <dbReference type="EMBL" id="CUM96633.1"/>
    </source>
</evidence>